<reference evidence="3" key="1">
    <citation type="submission" date="2022-11" db="EMBL/GenBank/DDBJ databases">
        <authorList>
            <person name="Kikuchi T."/>
        </authorList>
    </citation>
    <scope>NUCLEOTIDE SEQUENCE</scope>
    <source>
        <strain evidence="3">PS1010</strain>
    </source>
</reference>
<comment type="caution">
    <text evidence="3">The sequence shown here is derived from an EMBL/GenBank/DDBJ whole genome shotgun (WGS) entry which is preliminary data.</text>
</comment>
<keyword evidence="2" id="KW-0812">Transmembrane</keyword>
<keyword evidence="4" id="KW-1185">Reference proteome</keyword>
<dbReference type="OrthoDB" id="5866995at2759"/>
<accession>A0A9P1MUT5</accession>
<evidence type="ECO:0000313" key="4">
    <source>
        <dbReference type="Proteomes" id="UP001152747"/>
    </source>
</evidence>
<sequence>MAQKFPFFVENLEDLNCTMHMMQAVRVMQNQMEAKAAVANKFGADMYAITIIGAFASIIILLMFRSIRPHQSVDDQVTLMMASMQMRVEVDEMARQKQKMKEAKKKAQEWIKELKERSRRSLSRSSKRSKSTCDTPPVTIEDQFRRLNQLLVPRTPSLIKKTYQKCSIPDDATSSTSTRQSICSAPTQHFLGTDLPARPKSHLGFVPEIVVTPETKYRLLLAPPGKNRRTSMQPQRNFLETRKSSISSYNSFSPSLLEEFVFQFPDTPNDSPPFDLSI</sequence>
<feature type="region of interest" description="Disordered" evidence="1">
    <location>
        <begin position="114"/>
        <end position="137"/>
    </location>
</feature>
<dbReference type="Proteomes" id="UP001152747">
    <property type="component" value="Unassembled WGS sequence"/>
</dbReference>
<evidence type="ECO:0000313" key="3">
    <source>
        <dbReference type="EMBL" id="CAI5440949.1"/>
    </source>
</evidence>
<proteinExistence type="predicted"/>
<organism evidence="3 4">
    <name type="scientific">Caenorhabditis angaria</name>
    <dbReference type="NCBI Taxonomy" id="860376"/>
    <lineage>
        <taxon>Eukaryota</taxon>
        <taxon>Metazoa</taxon>
        <taxon>Ecdysozoa</taxon>
        <taxon>Nematoda</taxon>
        <taxon>Chromadorea</taxon>
        <taxon>Rhabditida</taxon>
        <taxon>Rhabditina</taxon>
        <taxon>Rhabditomorpha</taxon>
        <taxon>Rhabditoidea</taxon>
        <taxon>Rhabditidae</taxon>
        <taxon>Peloderinae</taxon>
        <taxon>Caenorhabditis</taxon>
    </lineage>
</organism>
<keyword evidence="2" id="KW-1133">Transmembrane helix</keyword>
<evidence type="ECO:0000256" key="1">
    <source>
        <dbReference type="SAM" id="MobiDB-lite"/>
    </source>
</evidence>
<feature type="transmembrane region" description="Helical" evidence="2">
    <location>
        <begin position="46"/>
        <end position="64"/>
    </location>
</feature>
<protein>
    <submittedName>
        <fullName evidence="3">Uncharacterized protein</fullName>
    </submittedName>
</protein>
<feature type="compositionally biased region" description="Basic residues" evidence="1">
    <location>
        <begin position="117"/>
        <end position="130"/>
    </location>
</feature>
<gene>
    <name evidence="3" type="ORF">CAMP_LOCUS3586</name>
</gene>
<dbReference type="AlphaFoldDB" id="A0A9P1MUT5"/>
<evidence type="ECO:0000256" key="2">
    <source>
        <dbReference type="SAM" id="Phobius"/>
    </source>
</evidence>
<dbReference type="EMBL" id="CANHGI010000002">
    <property type="protein sequence ID" value="CAI5440949.1"/>
    <property type="molecule type" value="Genomic_DNA"/>
</dbReference>
<name>A0A9P1MUT5_9PELO</name>
<keyword evidence="2" id="KW-0472">Membrane</keyword>